<protein>
    <submittedName>
        <fullName evidence="2">Uncharacterized protein</fullName>
    </submittedName>
</protein>
<evidence type="ECO:0000313" key="2">
    <source>
        <dbReference type="EMBL" id="KAF3845017.1"/>
    </source>
</evidence>
<proteinExistence type="predicted"/>
<feature type="non-terminal residue" evidence="2">
    <location>
        <position position="1"/>
    </location>
</feature>
<gene>
    <name evidence="2" type="ORF">F7725_008180</name>
</gene>
<dbReference type="EMBL" id="JAAKFY010000015">
    <property type="protein sequence ID" value="KAF3845017.1"/>
    <property type="molecule type" value="Genomic_DNA"/>
</dbReference>
<comment type="caution">
    <text evidence="2">The sequence shown here is derived from an EMBL/GenBank/DDBJ whole genome shotgun (WGS) entry which is preliminary data.</text>
</comment>
<sequence length="105" mass="11791">MRRKGKTRKEREGAGGGKKKGEGKNILSWKRSFILANLGCTCDDNPLHQAGDATTEPWSTPRDNEMMCCHVMAFTVCWQKCQFPKGLSGLSCQCRQEIVRLISEI</sequence>
<dbReference type="AlphaFoldDB" id="A0A7J5Y8W8"/>
<evidence type="ECO:0000256" key="1">
    <source>
        <dbReference type="SAM" id="MobiDB-lite"/>
    </source>
</evidence>
<accession>A0A7J5Y8W8</accession>
<feature type="compositionally biased region" description="Basic and acidic residues" evidence="1">
    <location>
        <begin position="9"/>
        <end position="23"/>
    </location>
</feature>
<name>A0A7J5Y8W8_DISMA</name>
<evidence type="ECO:0000313" key="3">
    <source>
        <dbReference type="Proteomes" id="UP000518266"/>
    </source>
</evidence>
<keyword evidence="3" id="KW-1185">Reference proteome</keyword>
<organism evidence="2 3">
    <name type="scientific">Dissostichus mawsoni</name>
    <name type="common">Antarctic cod</name>
    <dbReference type="NCBI Taxonomy" id="36200"/>
    <lineage>
        <taxon>Eukaryota</taxon>
        <taxon>Metazoa</taxon>
        <taxon>Chordata</taxon>
        <taxon>Craniata</taxon>
        <taxon>Vertebrata</taxon>
        <taxon>Euteleostomi</taxon>
        <taxon>Actinopterygii</taxon>
        <taxon>Neopterygii</taxon>
        <taxon>Teleostei</taxon>
        <taxon>Neoteleostei</taxon>
        <taxon>Acanthomorphata</taxon>
        <taxon>Eupercaria</taxon>
        <taxon>Perciformes</taxon>
        <taxon>Notothenioidei</taxon>
        <taxon>Nototheniidae</taxon>
        <taxon>Dissostichus</taxon>
    </lineage>
</organism>
<dbReference type="Proteomes" id="UP000518266">
    <property type="component" value="Unassembled WGS sequence"/>
</dbReference>
<feature type="region of interest" description="Disordered" evidence="1">
    <location>
        <begin position="1"/>
        <end position="23"/>
    </location>
</feature>
<reference evidence="2 3" key="1">
    <citation type="submission" date="2020-03" db="EMBL/GenBank/DDBJ databases">
        <title>Dissostichus mawsoni Genome sequencing and assembly.</title>
        <authorList>
            <person name="Park H."/>
        </authorList>
    </citation>
    <scope>NUCLEOTIDE SEQUENCE [LARGE SCALE GENOMIC DNA]</scope>
    <source>
        <strain evidence="2">DM0001</strain>
        <tissue evidence="2">Muscle</tissue>
    </source>
</reference>